<evidence type="ECO:0000313" key="1">
    <source>
        <dbReference type="EMBL" id="ELY80749.1"/>
    </source>
</evidence>
<evidence type="ECO:0000313" key="2">
    <source>
        <dbReference type="Proteomes" id="UP000011593"/>
    </source>
</evidence>
<sequence>MTDSVGSHLAYLGDDAVGSDLAAAINSGSCND</sequence>
<protein>
    <submittedName>
        <fullName evidence="1">Uncharacterized protein</fullName>
    </submittedName>
</protein>
<proteinExistence type="predicted"/>
<keyword evidence="2" id="KW-1185">Reference proteome</keyword>
<organism evidence="1 2">
    <name type="scientific">Natrinema pellirubrum (strain DSM 15624 / CIP 106293 / JCM 10476 / NCIMB 786 / 157)</name>
    <dbReference type="NCBI Taxonomy" id="797303"/>
    <lineage>
        <taxon>Archaea</taxon>
        <taxon>Methanobacteriati</taxon>
        <taxon>Methanobacteriota</taxon>
        <taxon>Stenosarchaea group</taxon>
        <taxon>Halobacteria</taxon>
        <taxon>Halobacteriales</taxon>
        <taxon>Natrialbaceae</taxon>
        <taxon>Natrinema</taxon>
    </lineage>
</organism>
<comment type="caution">
    <text evidence="1">The sequence shown here is derived from an EMBL/GenBank/DDBJ whole genome shotgun (WGS) entry which is preliminary data.</text>
</comment>
<name>L9Z2Z7_NATP1</name>
<dbReference type="EMBL" id="AOIE01000010">
    <property type="protein sequence ID" value="ELY80749.1"/>
    <property type="molecule type" value="Genomic_DNA"/>
</dbReference>
<accession>L9Z2Z7</accession>
<reference evidence="1 2" key="1">
    <citation type="journal article" date="2014" name="PLoS Genet.">
        <title>Phylogenetically driven sequencing of extremely halophilic archaea reveals strategies for static and dynamic osmo-response.</title>
        <authorList>
            <person name="Becker E.A."/>
            <person name="Seitzer P.M."/>
            <person name="Tritt A."/>
            <person name="Larsen D."/>
            <person name="Krusor M."/>
            <person name="Yao A.I."/>
            <person name="Wu D."/>
            <person name="Madern D."/>
            <person name="Eisen J.A."/>
            <person name="Darling A.E."/>
            <person name="Facciotti M.T."/>
        </authorList>
    </citation>
    <scope>NUCLEOTIDE SEQUENCE [LARGE SCALE GENOMIC DNA]</scope>
    <source>
        <strain evidence="1 2">DSM 15624</strain>
    </source>
</reference>
<dbReference type="AlphaFoldDB" id="L9Z2Z7"/>
<dbReference type="Proteomes" id="UP000011593">
    <property type="component" value="Unassembled WGS sequence"/>
</dbReference>
<gene>
    <name evidence="1" type="ORF">C488_03135</name>
</gene>